<evidence type="ECO:0000256" key="2">
    <source>
        <dbReference type="ARBA" id="ARBA00023002"/>
    </source>
</evidence>
<evidence type="ECO:0000313" key="3">
    <source>
        <dbReference type="EMBL" id="PWB98042.1"/>
    </source>
</evidence>
<dbReference type="PANTHER" id="PTHR24321">
    <property type="entry name" value="DEHYDROGENASES, SHORT CHAIN"/>
    <property type="match status" value="1"/>
</dbReference>
<gene>
    <name evidence="3" type="ORF">DF220_09520</name>
</gene>
<dbReference type="EMBL" id="QEEX01000001">
    <property type="protein sequence ID" value="PWB98042.1"/>
    <property type="molecule type" value="Genomic_DNA"/>
</dbReference>
<comment type="similarity">
    <text evidence="1">Belongs to the short-chain dehydrogenases/reductases (SDR) family.</text>
</comment>
<dbReference type="FunFam" id="3.40.50.720:FF:000084">
    <property type="entry name" value="Short-chain dehydrogenase reductase"/>
    <property type="match status" value="1"/>
</dbReference>
<protein>
    <submittedName>
        <fullName evidence="3">Short-chain dehydrogenase</fullName>
    </submittedName>
</protein>
<evidence type="ECO:0000313" key="4">
    <source>
        <dbReference type="Proteomes" id="UP000244978"/>
    </source>
</evidence>
<comment type="caution">
    <text evidence="3">The sequence shown here is derived from an EMBL/GenBank/DDBJ whole genome shotgun (WGS) entry which is preliminary data.</text>
</comment>
<reference evidence="4" key="1">
    <citation type="submission" date="2018-04" db="EMBL/GenBank/DDBJ databases">
        <authorList>
            <person name="Liu S."/>
            <person name="Wang Z."/>
            <person name="Li J."/>
        </authorList>
    </citation>
    <scope>NUCLEOTIDE SEQUENCE [LARGE SCALE GENOMIC DNA]</scope>
    <source>
        <strain evidence="4">S1194</strain>
    </source>
</reference>
<dbReference type="Pfam" id="PF13561">
    <property type="entry name" value="adh_short_C2"/>
    <property type="match status" value="1"/>
</dbReference>
<dbReference type="Proteomes" id="UP000244978">
    <property type="component" value="Unassembled WGS sequence"/>
</dbReference>
<keyword evidence="4" id="KW-1185">Reference proteome</keyword>
<sequence>MSNRFDSKVVLVTGAGSGIGRAIAVRMADEGARVIAADISGAENETAALQPDSITAVHCDVAQPADIAAMFDRIAAEFGRLDTVYNNAGITGPAVRAHEYDLESWDRVMDINVRGAFLVIKHAIPMLLAVGGGSIINTASVASIIAAPGSFAYPPSKGAVMMMTKQAALEYAADGIRVNAICPGLIRTPILDGAPVGHDVLATFVPMGRLGEPEEVASLAAFLGSDEAGFITGQGFFIDGGQTIG</sequence>
<dbReference type="PRINTS" id="PR00080">
    <property type="entry name" value="SDRFAMILY"/>
</dbReference>
<dbReference type="PRINTS" id="PR00081">
    <property type="entry name" value="GDHRDH"/>
</dbReference>
<dbReference type="Gene3D" id="3.40.50.720">
    <property type="entry name" value="NAD(P)-binding Rossmann-like Domain"/>
    <property type="match status" value="1"/>
</dbReference>
<name>A0A2U1T2D6_9MICO</name>
<dbReference type="AlphaFoldDB" id="A0A2U1T2D6"/>
<dbReference type="InterPro" id="IPR002347">
    <property type="entry name" value="SDR_fam"/>
</dbReference>
<organism evidence="3 4">
    <name type="scientific">Homoserinimonas hongtaonis</name>
    <dbReference type="NCBI Taxonomy" id="2079791"/>
    <lineage>
        <taxon>Bacteria</taxon>
        <taxon>Bacillati</taxon>
        <taxon>Actinomycetota</taxon>
        <taxon>Actinomycetes</taxon>
        <taxon>Micrococcales</taxon>
        <taxon>Microbacteriaceae</taxon>
        <taxon>Homoserinimonas</taxon>
    </lineage>
</organism>
<dbReference type="GO" id="GO:0016491">
    <property type="term" value="F:oxidoreductase activity"/>
    <property type="evidence" value="ECO:0007669"/>
    <property type="project" value="UniProtKB-KW"/>
</dbReference>
<accession>A0A2U1T2D6</accession>
<dbReference type="NCBIfam" id="NF005559">
    <property type="entry name" value="PRK07231.1"/>
    <property type="match status" value="1"/>
</dbReference>
<dbReference type="SUPFAM" id="SSF51735">
    <property type="entry name" value="NAD(P)-binding Rossmann-fold domains"/>
    <property type="match status" value="1"/>
</dbReference>
<dbReference type="PANTHER" id="PTHR24321:SF14">
    <property type="entry name" value="SHORT-CHAIN TYPE DEHYDROGENASE_REDUCTASE BLR2146-RELATED"/>
    <property type="match status" value="1"/>
</dbReference>
<evidence type="ECO:0000256" key="1">
    <source>
        <dbReference type="ARBA" id="ARBA00006484"/>
    </source>
</evidence>
<dbReference type="InterPro" id="IPR036291">
    <property type="entry name" value="NAD(P)-bd_dom_sf"/>
</dbReference>
<keyword evidence="2" id="KW-0560">Oxidoreductase</keyword>
<dbReference type="RefSeq" id="WP_108997836.1">
    <property type="nucleotide sequence ID" value="NZ_QEEX01000001.1"/>
</dbReference>
<proteinExistence type="inferred from homology"/>
<dbReference type="CDD" id="cd05233">
    <property type="entry name" value="SDR_c"/>
    <property type="match status" value="1"/>
</dbReference>